<organism evidence="1 2">
    <name type="scientific">Geodia barretti</name>
    <name type="common">Barrett's horny sponge</name>
    <dbReference type="NCBI Taxonomy" id="519541"/>
    <lineage>
        <taxon>Eukaryota</taxon>
        <taxon>Metazoa</taxon>
        <taxon>Porifera</taxon>
        <taxon>Demospongiae</taxon>
        <taxon>Heteroscleromorpha</taxon>
        <taxon>Tetractinellida</taxon>
        <taxon>Astrophorina</taxon>
        <taxon>Geodiidae</taxon>
        <taxon>Geodia</taxon>
    </lineage>
</organism>
<evidence type="ECO:0000313" key="1">
    <source>
        <dbReference type="EMBL" id="CAI8018288.1"/>
    </source>
</evidence>
<gene>
    <name evidence="1" type="ORF">GBAR_LOCUS11079</name>
</gene>
<name>A0AA35RWM7_GEOBA</name>
<dbReference type="AlphaFoldDB" id="A0AA35RWM7"/>
<reference evidence="1" key="1">
    <citation type="submission" date="2023-03" db="EMBL/GenBank/DDBJ databases">
        <authorList>
            <person name="Steffen K."/>
            <person name="Cardenas P."/>
        </authorList>
    </citation>
    <scope>NUCLEOTIDE SEQUENCE</scope>
</reference>
<dbReference type="EMBL" id="CASHTH010001687">
    <property type="protein sequence ID" value="CAI8018288.1"/>
    <property type="molecule type" value="Genomic_DNA"/>
</dbReference>
<sequence>MVSNQFHNPFPGMNPYLESVPWWREIHNTLISEIRFFLRETLPVRYLVTMEERATIVHNPPEDPPRRYAVIPDITVSGARDLARDNAGRLDGEAVTVVLPDVYPAYERFIQINAENRQEAVTIIEVLSPTNKHPGRGRNNYLQKRHQILNSSTTHLVEIDLLRDGIPMPVVGFDADDPYRLMVSRNELRPSADLYPFTLQSSVPEIRIPLLNPDEESVLNLGVIMGDIYLRGYLGRGLDYRIDPSGPLSQNDRVWLDVLLREQGLRS</sequence>
<evidence type="ECO:0008006" key="3">
    <source>
        <dbReference type="Google" id="ProtNLM"/>
    </source>
</evidence>
<protein>
    <recommendedName>
        <fullName evidence="3">DUF4058 family protein</fullName>
    </recommendedName>
</protein>
<dbReference type="Pfam" id="PF13267">
    <property type="entry name" value="DUF4058"/>
    <property type="match status" value="1"/>
</dbReference>
<evidence type="ECO:0000313" key="2">
    <source>
        <dbReference type="Proteomes" id="UP001174909"/>
    </source>
</evidence>
<dbReference type="InterPro" id="IPR025132">
    <property type="entry name" value="DUF4058"/>
</dbReference>
<dbReference type="Proteomes" id="UP001174909">
    <property type="component" value="Unassembled WGS sequence"/>
</dbReference>
<accession>A0AA35RWM7</accession>
<comment type="caution">
    <text evidence="1">The sequence shown here is derived from an EMBL/GenBank/DDBJ whole genome shotgun (WGS) entry which is preliminary data.</text>
</comment>
<keyword evidence="2" id="KW-1185">Reference proteome</keyword>
<proteinExistence type="predicted"/>